<feature type="compositionally biased region" description="Basic and acidic residues" evidence="2">
    <location>
        <begin position="828"/>
        <end position="849"/>
    </location>
</feature>
<proteinExistence type="predicted"/>
<organism evidence="4">
    <name type="scientific">Phytophthora nicotianae</name>
    <name type="common">Potato buckeye rot agent</name>
    <name type="synonym">Phytophthora parasitica</name>
    <dbReference type="NCBI Taxonomy" id="4792"/>
    <lineage>
        <taxon>Eukaryota</taxon>
        <taxon>Sar</taxon>
        <taxon>Stramenopiles</taxon>
        <taxon>Oomycota</taxon>
        <taxon>Peronosporomycetes</taxon>
        <taxon>Peronosporales</taxon>
        <taxon>Peronosporaceae</taxon>
        <taxon>Phytophthora</taxon>
    </lineage>
</organism>
<feature type="compositionally biased region" description="Basic and acidic residues" evidence="2">
    <location>
        <begin position="807"/>
        <end position="819"/>
    </location>
</feature>
<accession>W2M932</accession>
<feature type="compositionally biased region" description="Polar residues" evidence="2">
    <location>
        <begin position="863"/>
        <end position="872"/>
    </location>
</feature>
<dbReference type="InterPro" id="IPR052579">
    <property type="entry name" value="Zinc_finger_SWIM"/>
</dbReference>
<dbReference type="PANTHER" id="PTHR31569:SF4">
    <property type="entry name" value="SWIM-TYPE DOMAIN-CONTAINING PROTEIN"/>
    <property type="match status" value="1"/>
</dbReference>
<dbReference type="Pfam" id="PF21056">
    <property type="entry name" value="ZSWIM1-3_RNaseH-like"/>
    <property type="match status" value="1"/>
</dbReference>
<feature type="region of interest" description="Disordered" evidence="2">
    <location>
        <begin position="726"/>
        <end position="757"/>
    </location>
</feature>
<dbReference type="VEuPathDB" id="FungiDB:PPTG_22773"/>
<feature type="compositionally biased region" description="Basic residues" evidence="2">
    <location>
        <begin position="168"/>
        <end position="179"/>
    </location>
</feature>
<protein>
    <recommendedName>
        <fullName evidence="3">SWIM-type domain-containing protein</fullName>
    </recommendedName>
</protein>
<feature type="compositionally biased region" description="Acidic residues" evidence="2">
    <location>
        <begin position="850"/>
        <end position="862"/>
    </location>
</feature>
<evidence type="ECO:0000256" key="1">
    <source>
        <dbReference type="PROSITE-ProRule" id="PRU00325"/>
    </source>
</evidence>
<feature type="domain" description="SWIM-type" evidence="3">
    <location>
        <begin position="586"/>
        <end position="619"/>
    </location>
</feature>
<dbReference type="GO" id="GO:0008270">
    <property type="term" value="F:zinc ion binding"/>
    <property type="evidence" value="ECO:0007669"/>
    <property type="project" value="UniProtKB-KW"/>
</dbReference>
<feature type="region of interest" description="Disordered" evidence="2">
    <location>
        <begin position="150"/>
        <end position="193"/>
    </location>
</feature>
<feature type="compositionally biased region" description="Low complexity" evidence="2">
    <location>
        <begin position="150"/>
        <end position="159"/>
    </location>
</feature>
<name>W2M932_PHYNI</name>
<feature type="region of interest" description="Disordered" evidence="2">
    <location>
        <begin position="779"/>
        <end position="898"/>
    </location>
</feature>
<feature type="compositionally biased region" description="Basic and acidic residues" evidence="2">
    <location>
        <begin position="180"/>
        <end position="193"/>
    </location>
</feature>
<feature type="compositionally biased region" description="Acidic residues" evidence="2">
    <location>
        <begin position="796"/>
        <end position="806"/>
    </location>
</feature>
<evidence type="ECO:0000259" key="3">
    <source>
        <dbReference type="PROSITE" id="PS50966"/>
    </source>
</evidence>
<sequence>METATASRSWPAPPMERRDFVSWDDFFAYMEEYQQCTHQTFSRRSATSVKTRNQVLASIAGSGRPLPSPLLPERFLDYTRMLQCSHKLRGEAARPHARWNGEQPSECQARINATLQLDEDGKYRIRVTKASLLHNHPLGGGATHISAALSTATASPSQSGVSQETQQTKRRRVGRPRKYYRSDEGEATTRKASTDMTHLPTMADVRAFLERVKRVRSSQRDVLQSVEERLATYVNEFAALEGNAAKIFVDNEKVLSNITLQTKHMRKVFEAFPEVLRVDALPPSKENTSESSYSVFSLMAHDTLGNWQYVQHAIVECDRSETLRAALDQFKAHNARHPRIRALIVPSDDSPGLLEELRTSFPSARVLYSQFHVVRALHKAILNHGNDLTSWHRDRLTGIAQLLVYAPTSLVYGANIALMADVLGSKQHSFFRYYLEMWDSCRDRWTTFAREGVTTFSISENDGQFAPTWREIFAAVNEEMALDETVAAIRYYQTVVERAFIRDLNTELSNASIAAIRSGSGGEEYDAEMRLLAATVSPAASSLVFPQYRYAISRGAYQFFEPTRGSFFVSAVAHNEVFCDDPSKEFCVEAERGWQCSCAFMVNHHLPCRHVFYVRRIIRCSTLIPMEHIEPRWVLTKAKQFFEDKATEIGSDTGPNHEFSNVVPPPGAWQKYVTAQEVGKRISQRMMEMDPVEFDRALRFYKLVESTLNVRPFNLTSAAAARLNIHGGGPGPAARKPNWVEPDPTRTLAPRGGPVAATMSMSPNDQLAAAIAARNRQLAQMGNRQVSQPKTTEVIDLQDESEEEEKNDSGRRATRREGEVGVGGSTGKEAEKQDADKLSENQEPEHEDQNEVSADDLSEEQAAENSSPTSTQRQREPWEAIDGPGVGNDELADTNLHS</sequence>
<dbReference type="InterPro" id="IPR048324">
    <property type="entry name" value="ZSWIM1-3_RNaseH-like"/>
</dbReference>
<dbReference type="EMBL" id="KI696404">
    <property type="protein sequence ID" value="ETM32088.1"/>
    <property type="molecule type" value="Genomic_DNA"/>
</dbReference>
<gene>
    <name evidence="4" type="ORF">L914_20446</name>
</gene>
<dbReference type="InterPro" id="IPR007527">
    <property type="entry name" value="Znf_SWIM"/>
</dbReference>
<dbReference type="Proteomes" id="UP000054532">
    <property type="component" value="Unassembled WGS sequence"/>
</dbReference>
<reference evidence="4" key="1">
    <citation type="submission" date="2013-11" db="EMBL/GenBank/DDBJ databases">
        <title>The Genome Sequence of Phytophthora parasitica IAC_01/95.</title>
        <authorList>
            <consortium name="The Broad Institute Genomics Platform"/>
            <person name="Russ C."/>
            <person name="Tyler B."/>
            <person name="Panabieres F."/>
            <person name="Shan W."/>
            <person name="Tripathy S."/>
            <person name="Grunwald N."/>
            <person name="Machado M."/>
            <person name="Johnson C.S."/>
            <person name="Arredondo F."/>
            <person name="Hong C."/>
            <person name="Coffey M."/>
            <person name="Young S.K."/>
            <person name="Zeng Q."/>
            <person name="Gargeya S."/>
            <person name="Fitzgerald M."/>
            <person name="Abouelleil A."/>
            <person name="Alvarado L."/>
            <person name="Chapman S.B."/>
            <person name="Gainer-Dewar J."/>
            <person name="Goldberg J."/>
            <person name="Griggs A."/>
            <person name="Gujja S."/>
            <person name="Hansen M."/>
            <person name="Howarth C."/>
            <person name="Imamovic A."/>
            <person name="Ireland A."/>
            <person name="Larimer J."/>
            <person name="McCowan C."/>
            <person name="Murphy C."/>
            <person name="Pearson M."/>
            <person name="Poon T.W."/>
            <person name="Priest M."/>
            <person name="Roberts A."/>
            <person name="Saif S."/>
            <person name="Shea T."/>
            <person name="Sykes S."/>
            <person name="Wortman J."/>
            <person name="Nusbaum C."/>
            <person name="Birren B."/>
        </authorList>
    </citation>
    <scope>NUCLEOTIDE SEQUENCE [LARGE SCALE GENOMIC DNA]</scope>
    <source>
        <strain evidence="4">IAC_01/95</strain>
    </source>
</reference>
<dbReference type="AlphaFoldDB" id="W2M932"/>
<keyword evidence="1" id="KW-0479">Metal-binding</keyword>
<dbReference type="PROSITE" id="PS50966">
    <property type="entry name" value="ZF_SWIM"/>
    <property type="match status" value="1"/>
</dbReference>
<keyword evidence="1" id="KW-0863">Zinc-finger</keyword>
<keyword evidence="1" id="KW-0862">Zinc</keyword>
<evidence type="ECO:0000313" key="4">
    <source>
        <dbReference type="EMBL" id="ETM32088.1"/>
    </source>
</evidence>
<dbReference type="PANTHER" id="PTHR31569">
    <property type="entry name" value="SWIM-TYPE DOMAIN-CONTAINING PROTEIN"/>
    <property type="match status" value="1"/>
</dbReference>
<feature type="compositionally biased region" description="Polar residues" evidence="2">
    <location>
        <begin position="782"/>
        <end position="791"/>
    </location>
</feature>
<evidence type="ECO:0000256" key="2">
    <source>
        <dbReference type="SAM" id="MobiDB-lite"/>
    </source>
</evidence>